<keyword evidence="8" id="KW-1185">Reference proteome</keyword>
<dbReference type="InParanoid" id="K3X101"/>
<dbReference type="PROSITE" id="PS01360">
    <property type="entry name" value="ZF_MYND_1"/>
    <property type="match status" value="1"/>
</dbReference>
<dbReference type="EnsemblProtists" id="PYU1_T010900">
    <property type="protein sequence ID" value="PYU1_T010900"/>
    <property type="gene ID" value="PYU1_G010877"/>
</dbReference>
<dbReference type="GO" id="GO:0008270">
    <property type="term" value="F:zinc ion binding"/>
    <property type="evidence" value="ECO:0007669"/>
    <property type="project" value="UniProtKB-KW"/>
</dbReference>
<dbReference type="AlphaFoldDB" id="K3X101"/>
<feature type="region of interest" description="Disordered" evidence="5">
    <location>
        <begin position="1"/>
        <end position="26"/>
    </location>
</feature>
<reference evidence="7" key="3">
    <citation type="submission" date="2015-02" db="UniProtKB">
        <authorList>
            <consortium name="EnsemblProtists"/>
        </authorList>
    </citation>
    <scope>IDENTIFICATION</scope>
    <source>
        <strain evidence="7">DAOM BR144</strain>
    </source>
</reference>
<evidence type="ECO:0000256" key="1">
    <source>
        <dbReference type="ARBA" id="ARBA00022723"/>
    </source>
</evidence>
<accession>K3X101</accession>
<evidence type="ECO:0000313" key="7">
    <source>
        <dbReference type="EnsemblProtists" id="PYU1_T010900"/>
    </source>
</evidence>
<protein>
    <recommendedName>
        <fullName evidence="6">MYND-type domain-containing protein</fullName>
    </recommendedName>
</protein>
<dbReference type="InterPro" id="IPR002893">
    <property type="entry name" value="Znf_MYND"/>
</dbReference>
<evidence type="ECO:0000313" key="8">
    <source>
        <dbReference type="Proteomes" id="UP000019132"/>
    </source>
</evidence>
<dbReference type="HOGENOM" id="CLU_052263_0_0_1"/>
<name>K3X101_GLOUD</name>
<proteinExistence type="predicted"/>
<reference evidence="8" key="2">
    <citation type="submission" date="2010-04" db="EMBL/GenBank/DDBJ databases">
        <authorList>
            <person name="Buell R."/>
            <person name="Hamilton J."/>
            <person name="Hostetler J."/>
        </authorList>
    </citation>
    <scope>NUCLEOTIDE SEQUENCE [LARGE SCALE GENOMIC DNA]</scope>
    <source>
        <strain evidence="8">DAOM:BR144</strain>
    </source>
</reference>
<evidence type="ECO:0000256" key="2">
    <source>
        <dbReference type="ARBA" id="ARBA00022771"/>
    </source>
</evidence>
<evidence type="ECO:0000256" key="3">
    <source>
        <dbReference type="ARBA" id="ARBA00022833"/>
    </source>
</evidence>
<keyword evidence="2 4" id="KW-0863">Zinc-finger</keyword>
<dbReference type="Pfam" id="PF01753">
    <property type="entry name" value="zf-MYND"/>
    <property type="match status" value="1"/>
</dbReference>
<evidence type="ECO:0000256" key="5">
    <source>
        <dbReference type="SAM" id="MobiDB-lite"/>
    </source>
</evidence>
<dbReference type="eggNOG" id="ENOG502RZ3H">
    <property type="taxonomic scope" value="Eukaryota"/>
</dbReference>
<dbReference type="STRING" id="431595.K3X101"/>
<evidence type="ECO:0000259" key="6">
    <source>
        <dbReference type="PROSITE" id="PS50865"/>
    </source>
</evidence>
<sequence length="345" mass="39317">MTTNAPPEALPSAADGGEEGAPSNEMQSLRDRLIAANVLMRYDYAWKEVEFTRADSRLTGIISRLLYQYAMWQHLAAEHTADGEIEKKTTYTVYVDANGYDMYRDDCTKACGLMGFDVLDADSEQKHDADLVFIYIAPPGELRVDSQYATLEQFVAHHRQAATPVNRMPLFCLLKGEAEFLEPPHDDEAERLRGLSEFAISQQLHPHMQEAKYSSIAQFAVEFTPSVPNADHESGVKQVKLEQLMSNFGCVDHNLMHYTEKWEFYAPQQSVLCNDDAVIHTSDDDALYWLEYAKDKTCHYCHTMTAKLSRCARCHDARYCSRDCQRSAWKFHKRLCGKTPEEISS</sequence>
<evidence type="ECO:0000256" key="4">
    <source>
        <dbReference type="PROSITE-ProRule" id="PRU00134"/>
    </source>
</evidence>
<reference evidence="8" key="1">
    <citation type="journal article" date="2010" name="Genome Biol.">
        <title>Genome sequence of the necrotrophic plant pathogen Pythium ultimum reveals original pathogenicity mechanisms and effector repertoire.</title>
        <authorList>
            <person name="Levesque C.A."/>
            <person name="Brouwer H."/>
            <person name="Cano L."/>
            <person name="Hamilton J.P."/>
            <person name="Holt C."/>
            <person name="Huitema E."/>
            <person name="Raffaele S."/>
            <person name="Robideau G.P."/>
            <person name="Thines M."/>
            <person name="Win J."/>
            <person name="Zerillo M.M."/>
            <person name="Beakes G.W."/>
            <person name="Boore J.L."/>
            <person name="Busam D."/>
            <person name="Dumas B."/>
            <person name="Ferriera S."/>
            <person name="Fuerstenberg S.I."/>
            <person name="Gachon C.M."/>
            <person name="Gaulin E."/>
            <person name="Govers F."/>
            <person name="Grenville-Briggs L."/>
            <person name="Horner N."/>
            <person name="Hostetler J."/>
            <person name="Jiang R.H."/>
            <person name="Johnson J."/>
            <person name="Krajaejun T."/>
            <person name="Lin H."/>
            <person name="Meijer H.J."/>
            <person name="Moore B."/>
            <person name="Morris P."/>
            <person name="Phuntmart V."/>
            <person name="Puiu D."/>
            <person name="Shetty J."/>
            <person name="Stajich J.E."/>
            <person name="Tripathy S."/>
            <person name="Wawra S."/>
            <person name="van West P."/>
            <person name="Whitty B.R."/>
            <person name="Coutinho P.M."/>
            <person name="Henrissat B."/>
            <person name="Martin F."/>
            <person name="Thomas P.D."/>
            <person name="Tyler B.M."/>
            <person name="De Vries R.P."/>
            <person name="Kamoun S."/>
            <person name="Yandell M."/>
            <person name="Tisserat N."/>
            <person name="Buell C.R."/>
        </authorList>
    </citation>
    <scope>NUCLEOTIDE SEQUENCE</scope>
    <source>
        <strain evidence="8">DAOM:BR144</strain>
    </source>
</reference>
<dbReference type="OMA" id="HKRLCGK"/>
<dbReference type="VEuPathDB" id="FungiDB:PYU1_G010877"/>
<dbReference type="SUPFAM" id="SSF144232">
    <property type="entry name" value="HIT/MYND zinc finger-like"/>
    <property type="match status" value="1"/>
</dbReference>
<dbReference type="Gene3D" id="6.10.140.2220">
    <property type="match status" value="1"/>
</dbReference>
<feature type="domain" description="MYND-type" evidence="6">
    <location>
        <begin position="298"/>
        <end position="336"/>
    </location>
</feature>
<dbReference type="PROSITE" id="PS50865">
    <property type="entry name" value="ZF_MYND_2"/>
    <property type="match status" value="1"/>
</dbReference>
<dbReference type="Proteomes" id="UP000019132">
    <property type="component" value="Unassembled WGS sequence"/>
</dbReference>
<keyword evidence="1" id="KW-0479">Metal-binding</keyword>
<organism evidence="7 8">
    <name type="scientific">Globisporangium ultimum (strain ATCC 200006 / CBS 805.95 / DAOM BR144)</name>
    <name type="common">Pythium ultimum</name>
    <dbReference type="NCBI Taxonomy" id="431595"/>
    <lineage>
        <taxon>Eukaryota</taxon>
        <taxon>Sar</taxon>
        <taxon>Stramenopiles</taxon>
        <taxon>Oomycota</taxon>
        <taxon>Peronosporomycetes</taxon>
        <taxon>Pythiales</taxon>
        <taxon>Pythiaceae</taxon>
        <taxon>Globisporangium</taxon>
    </lineage>
</organism>
<keyword evidence="3" id="KW-0862">Zinc</keyword>
<dbReference type="EMBL" id="GL376590">
    <property type="status" value="NOT_ANNOTATED_CDS"/>
    <property type="molecule type" value="Genomic_DNA"/>
</dbReference>